<protein>
    <recommendedName>
        <fullName evidence="3">DUF2935 domain-containing protein</fullName>
    </recommendedName>
</protein>
<reference evidence="1 2" key="1">
    <citation type="submission" date="2017-04" db="EMBL/GenBank/DDBJ databases">
        <title>The genome sequence of Parageobacillus galactosidasius DSM 18751.</title>
        <authorList>
            <person name="Ramaloko W.T."/>
            <person name="Koen N."/>
            <person name="Polliack S."/>
            <person name="Aliyu H."/>
            <person name="Lebre P."/>
            <person name="Mohr T."/>
            <person name="Oswald F."/>
            <person name="Zwick M."/>
            <person name="Neumann A."/>
            <person name="Syldatk C."/>
            <person name="Cowan D."/>
            <person name="De Maayer P."/>
        </authorList>
    </citation>
    <scope>NUCLEOTIDE SEQUENCE [LARGE SCALE GENOMIC DNA]</scope>
    <source>
        <strain evidence="1 2">DSM 18751</strain>
    </source>
</reference>
<proteinExistence type="predicted"/>
<gene>
    <name evidence="1" type="ORF">B9L23_13815</name>
</gene>
<dbReference type="AlphaFoldDB" id="A0A226QMY9"/>
<accession>A0A226QMY9</accession>
<evidence type="ECO:0000313" key="2">
    <source>
        <dbReference type="Proteomes" id="UP000198394"/>
    </source>
</evidence>
<dbReference type="Pfam" id="PF11155">
    <property type="entry name" value="DUF2935"/>
    <property type="match status" value="1"/>
</dbReference>
<sequence length="136" mass="16214">MFIHLEKPPLIFITISYAHYLKLVLVRIHPFSLVLIHINRDEEQVKNTLEQYLRTNVYDFPALHRFHRGIQLEMVIFQCFLRELEEMELNKEVLGVLTPLMANHMAREECYYLQKLAETTYEVKPPACDPTKPRTE</sequence>
<dbReference type="Proteomes" id="UP000198394">
    <property type="component" value="Unassembled WGS sequence"/>
</dbReference>
<comment type="caution">
    <text evidence="1">The sequence shown here is derived from an EMBL/GenBank/DDBJ whole genome shotgun (WGS) entry which is preliminary data.</text>
</comment>
<dbReference type="EMBL" id="NDYL01000002">
    <property type="protein sequence ID" value="OXB93364.1"/>
    <property type="molecule type" value="Genomic_DNA"/>
</dbReference>
<evidence type="ECO:0008006" key="3">
    <source>
        <dbReference type="Google" id="ProtNLM"/>
    </source>
</evidence>
<keyword evidence="2" id="KW-1185">Reference proteome</keyword>
<dbReference type="Gene3D" id="1.20.1260.120">
    <property type="entry name" value="Protein of unknown function DUF2935"/>
    <property type="match status" value="1"/>
</dbReference>
<name>A0A226QMY9_9BACL</name>
<dbReference type="InterPro" id="IPR021328">
    <property type="entry name" value="CotB-like"/>
</dbReference>
<evidence type="ECO:0000313" key="1">
    <source>
        <dbReference type="EMBL" id="OXB93364.1"/>
    </source>
</evidence>
<organism evidence="1 2">
    <name type="scientific">Parageobacillus galactosidasius</name>
    <dbReference type="NCBI Taxonomy" id="883812"/>
    <lineage>
        <taxon>Bacteria</taxon>
        <taxon>Bacillati</taxon>
        <taxon>Bacillota</taxon>
        <taxon>Bacilli</taxon>
        <taxon>Bacillales</taxon>
        <taxon>Anoxybacillaceae</taxon>
        <taxon>Parageobacillus</taxon>
    </lineage>
</organism>
<dbReference type="SUPFAM" id="SSF158430">
    <property type="entry name" value="Bacillus cereus metalloprotein-like"/>
    <property type="match status" value="1"/>
</dbReference>